<keyword evidence="6" id="KW-1185">Reference proteome</keyword>
<dbReference type="PANTHER" id="PTHR33204:SF39">
    <property type="entry name" value="TRANSCRIPTIONAL REGULATORY PROTEIN"/>
    <property type="match status" value="1"/>
</dbReference>
<reference evidence="5 6" key="1">
    <citation type="submission" date="2014-06" db="EMBL/GenBank/DDBJ databases">
        <title>Rhizobium pelagicum/R2-400B4.</title>
        <authorList>
            <person name="Kimes N.E."/>
            <person name="Lopez-Perez M."/>
        </authorList>
    </citation>
    <scope>NUCLEOTIDE SEQUENCE [LARGE SCALE GENOMIC DNA]</scope>
    <source>
        <strain evidence="5 6">R2-400B4</strain>
    </source>
</reference>
<feature type="domain" description="HTH hxlR-type" evidence="4">
    <location>
        <begin position="23"/>
        <end position="121"/>
    </location>
</feature>
<evidence type="ECO:0000313" key="6">
    <source>
        <dbReference type="Proteomes" id="UP000052167"/>
    </source>
</evidence>
<evidence type="ECO:0000313" key="5">
    <source>
        <dbReference type="EMBL" id="KEQ09517.1"/>
    </source>
</evidence>
<accession>A0A922NZE9</accession>
<keyword evidence="1" id="KW-0805">Transcription regulation</keyword>
<dbReference type="PANTHER" id="PTHR33204">
    <property type="entry name" value="TRANSCRIPTIONAL REGULATOR, MARR FAMILY"/>
    <property type="match status" value="1"/>
</dbReference>
<dbReference type="InterPro" id="IPR036390">
    <property type="entry name" value="WH_DNA-bd_sf"/>
</dbReference>
<dbReference type="InterPro" id="IPR002577">
    <property type="entry name" value="HTH_HxlR"/>
</dbReference>
<dbReference type="EMBL" id="JOKJ01000007">
    <property type="protein sequence ID" value="KEQ09517.1"/>
    <property type="molecule type" value="Genomic_DNA"/>
</dbReference>
<evidence type="ECO:0000256" key="2">
    <source>
        <dbReference type="ARBA" id="ARBA00023125"/>
    </source>
</evidence>
<keyword evidence="3" id="KW-0804">Transcription</keyword>
<organism evidence="5 6">
    <name type="scientific">Pseudorhizobium pelagicum</name>
    <dbReference type="NCBI Taxonomy" id="1509405"/>
    <lineage>
        <taxon>Bacteria</taxon>
        <taxon>Pseudomonadati</taxon>
        <taxon>Pseudomonadota</taxon>
        <taxon>Alphaproteobacteria</taxon>
        <taxon>Hyphomicrobiales</taxon>
        <taxon>Rhizobiaceae</taxon>
        <taxon>Rhizobium/Agrobacterium group</taxon>
        <taxon>Pseudorhizobium</taxon>
    </lineage>
</organism>
<sequence>MFAEDDVSEEILEPCGMPDHEDCGLRLILDRLGEKWTVMTVAELAGGPRRYREIERSLTGVTQRMLTLTLRRLERDGFLSRTVEPTNPPSVTYALTASGQSFARMVTHLVDWSRSHKDTIRLAQQDFDRHHVG</sequence>
<dbReference type="Gene3D" id="1.10.10.10">
    <property type="entry name" value="Winged helix-like DNA-binding domain superfamily/Winged helix DNA-binding domain"/>
    <property type="match status" value="1"/>
</dbReference>
<comment type="caution">
    <text evidence="5">The sequence shown here is derived from an EMBL/GenBank/DDBJ whole genome shotgun (WGS) entry which is preliminary data.</text>
</comment>
<dbReference type="InterPro" id="IPR036388">
    <property type="entry name" value="WH-like_DNA-bd_sf"/>
</dbReference>
<keyword evidence="2" id="KW-0238">DNA-binding</keyword>
<evidence type="ECO:0000256" key="3">
    <source>
        <dbReference type="ARBA" id="ARBA00023163"/>
    </source>
</evidence>
<name>A0A922NZE9_9HYPH</name>
<evidence type="ECO:0000259" key="4">
    <source>
        <dbReference type="PROSITE" id="PS51118"/>
    </source>
</evidence>
<dbReference type="PROSITE" id="PS51118">
    <property type="entry name" value="HTH_HXLR"/>
    <property type="match status" value="1"/>
</dbReference>
<dbReference type="RefSeq" id="WP_037165778.1">
    <property type="nucleotide sequence ID" value="NZ_CAJXID010000016.1"/>
</dbReference>
<gene>
    <name evidence="5" type="ORF">GV68_24145</name>
</gene>
<proteinExistence type="predicted"/>
<dbReference type="Pfam" id="PF01638">
    <property type="entry name" value="HxlR"/>
    <property type="match status" value="1"/>
</dbReference>
<dbReference type="GO" id="GO:0003677">
    <property type="term" value="F:DNA binding"/>
    <property type="evidence" value="ECO:0007669"/>
    <property type="project" value="UniProtKB-KW"/>
</dbReference>
<dbReference type="AlphaFoldDB" id="A0A922NZE9"/>
<dbReference type="SUPFAM" id="SSF46785">
    <property type="entry name" value="Winged helix' DNA-binding domain"/>
    <property type="match status" value="1"/>
</dbReference>
<protein>
    <submittedName>
        <fullName evidence="5">HxlR family transcriptional regulator</fullName>
    </submittedName>
</protein>
<evidence type="ECO:0000256" key="1">
    <source>
        <dbReference type="ARBA" id="ARBA00023015"/>
    </source>
</evidence>
<dbReference type="Proteomes" id="UP000052167">
    <property type="component" value="Unassembled WGS sequence"/>
</dbReference>
<dbReference type="OrthoDB" id="9800350at2"/>